<comment type="caution">
    <text evidence="1">The sequence shown here is derived from an EMBL/GenBank/DDBJ whole genome shotgun (WGS) entry which is preliminary data.</text>
</comment>
<organism evidence="1 2">
    <name type="scientific">Gigaspora margarita</name>
    <dbReference type="NCBI Taxonomy" id="4874"/>
    <lineage>
        <taxon>Eukaryota</taxon>
        <taxon>Fungi</taxon>
        <taxon>Fungi incertae sedis</taxon>
        <taxon>Mucoromycota</taxon>
        <taxon>Glomeromycotina</taxon>
        <taxon>Glomeromycetes</taxon>
        <taxon>Diversisporales</taxon>
        <taxon>Gigasporaceae</taxon>
        <taxon>Gigaspora</taxon>
    </lineage>
</organism>
<protein>
    <submittedName>
        <fullName evidence="1">28238_t:CDS:1</fullName>
    </submittedName>
</protein>
<evidence type="ECO:0000313" key="2">
    <source>
        <dbReference type="Proteomes" id="UP000789901"/>
    </source>
</evidence>
<proteinExistence type="predicted"/>
<gene>
    <name evidence="1" type="ORF">GMARGA_LOCUS31552</name>
</gene>
<evidence type="ECO:0000313" key="1">
    <source>
        <dbReference type="EMBL" id="CAG8833430.1"/>
    </source>
</evidence>
<accession>A0ABN7WIT3</accession>
<dbReference type="SUPFAM" id="SSF53098">
    <property type="entry name" value="Ribonuclease H-like"/>
    <property type="match status" value="1"/>
</dbReference>
<dbReference type="Proteomes" id="UP000789901">
    <property type="component" value="Unassembled WGS sequence"/>
</dbReference>
<dbReference type="InterPro" id="IPR036397">
    <property type="entry name" value="RNaseH_sf"/>
</dbReference>
<keyword evidence="2" id="KW-1185">Reference proteome</keyword>
<feature type="non-terminal residue" evidence="1">
    <location>
        <position position="436"/>
    </location>
</feature>
<dbReference type="Gene3D" id="3.30.420.10">
    <property type="entry name" value="Ribonuclease H-like superfamily/Ribonuclease H"/>
    <property type="match status" value="1"/>
</dbReference>
<name>A0ABN7WIT3_GIGMA</name>
<dbReference type="InterPro" id="IPR012337">
    <property type="entry name" value="RNaseH-like_sf"/>
</dbReference>
<reference evidence="1 2" key="1">
    <citation type="submission" date="2021-06" db="EMBL/GenBank/DDBJ databases">
        <authorList>
            <person name="Kallberg Y."/>
            <person name="Tangrot J."/>
            <person name="Rosling A."/>
        </authorList>
    </citation>
    <scope>NUCLEOTIDE SEQUENCE [LARGE SCALE GENOMIC DNA]</scope>
    <source>
        <strain evidence="1 2">120-4 pot B 10/14</strain>
    </source>
</reference>
<sequence length="436" mass="51814">MEIKTKYSKIELRINHNLEIFKRNKLFVFGFSGGSDVGKTFLISKVKEYLLENDIKENEILITRELRDVIRSLNGKGKKLFVKVDNLKNSLIESIGSFINKVEFDLIIKITRDFSKVLDVKKDNTKLDGGYYSEKDLEKIYFTYENDVTSFNFGDYKMINFVNDIQYYINLQTDEYLIKSKVVGTNNLHIYVLISGFSVYFEIKINEVDDPKNIKVDYQKVKDVYCEIKNYQNAKVLDKTCVDLIGTPCVFMRMEFINHFKRKKEIQRLRNLIKEKKIDFELYEDDISTSYLMFISVRTRVKFLDLDKEVAFPLWVYFQYESVTGYGSQVEKGENAQEFLKTMFQIYKNFNPDKESRWNNLGYDWKFIIRKLYEFEQVKISASETATHYFIKTDGIVHYTMQTQLQQHFKTLQNWKLNDILKKMGLNPKEDLSIEE</sequence>
<dbReference type="EMBL" id="CAJVQB010047358">
    <property type="protein sequence ID" value="CAG8833430.1"/>
    <property type="molecule type" value="Genomic_DNA"/>
</dbReference>